<dbReference type="GO" id="GO:0005739">
    <property type="term" value="C:mitochondrion"/>
    <property type="evidence" value="ECO:0007669"/>
    <property type="project" value="TreeGrafter"/>
</dbReference>
<comment type="caution">
    <text evidence="7">The sequence shown here is derived from an EMBL/GenBank/DDBJ whole genome shotgun (WGS) entry which is preliminary data.</text>
</comment>
<dbReference type="InterPro" id="IPR016169">
    <property type="entry name" value="FAD-bd_PCMH_sub2"/>
</dbReference>
<comment type="cofactor">
    <cofactor evidence="1">
        <name>FAD</name>
        <dbReference type="ChEBI" id="CHEBI:57692"/>
    </cofactor>
</comment>
<dbReference type="InterPro" id="IPR016167">
    <property type="entry name" value="FAD-bd_PCMH_sub1"/>
</dbReference>
<dbReference type="Proteomes" id="UP000226192">
    <property type="component" value="Unassembled WGS sequence"/>
</dbReference>
<dbReference type="OrthoDB" id="5332616at2759"/>
<feature type="domain" description="FAD-binding PCMH-type" evidence="6">
    <location>
        <begin position="72"/>
        <end position="258"/>
    </location>
</feature>
<reference evidence="7 8" key="1">
    <citation type="submission" date="2017-06" db="EMBL/GenBank/DDBJ databases">
        <title>Ant-infecting Ophiocordyceps genomes reveal a high diversity of potential behavioral manipulation genes and a possible major role for enterotoxins.</title>
        <authorList>
            <person name="De Bekker C."/>
            <person name="Evans H.C."/>
            <person name="Brachmann A."/>
            <person name="Hughes D.P."/>
        </authorList>
    </citation>
    <scope>NUCLEOTIDE SEQUENCE [LARGE SCALE GENOMIC DNA]</scope>
    <source>
        <strain evidence="7 8">Map64</strain>
    </source>
</reference>
<dbReference type="PANTHER" id="PTHR11748:SF114">
    <property type="entry name" value="ARYL-ALCOHOL OXIDASE VANILLYL-ALCOHOL OXIDASE (AFU_ORTHOLOGUE AFUA_3G09500)-RELATED"/>
    <property type="match status" value="1"/>
</dbReference>
<dbReference type="EMBL" id="NJET01000013">
    <property type="protein sequence ID" value="PHH65820.1"/>
    <property type="molecule type" value="Genomic_DNA"/>
</dbReference>
<dbReference type="InterPro" id="IPR004113">
    <property type="entry name" value="FAD-bd_oxidored_4_C"/>
</dbReference>
<dbReference type="Gene3D" id="3.30.43.10">
    <property type="entry name" value="Uridine Diphospho-n-acetylenolpyruvylglucosamine Reductase, domain 2"/>
    <property type="match status" value="1"/>
</dbReference>
<evidence type="ECO:0000313" key="7">
    <source>
        <dbReference type="EMBL" id="PHH65820.1"/>
    </source>
</evidence>
<dbReference type="GO" id="GO:0008720">
    <property type="term" value="F:D-lactate dehydrogenase (NAD+) activity"/>
    <property type="evidence" value="ECO:0007669"/>
    <property type="project" value="TreeGrafter"/>
</dbReference>
<evidence type="ECO:0000256" key="2">
    <source>
        <dbReference type="ARBA" id="ARBA00022630"/>
    </source>
</evidence>
<evidence type="ECO:0000256" key="4">
    <source>
        <dbReference type="ARBA" id="ARBA00023002"/>
    </source>
</evidence>
<evidence type="ECO:0000256" key="5">
    <source>
        <dbReference type="SAM" id="MobiDB-lite"/>
    </source>
</evidence>
<sequence>MSSHHYQARDVQEAHDRVFKPGRTPPKQQLPPGKTAEQLKEILQALAAIVGDDNVGTGEALLHFSDPFTLEESSFPSAAVCPATVEEIKAILEYANKADFPLWTTSRGKNLGYGGPSPRVKGSVVLSLYRMNRILEVNEKAAYAVVEPGVTFFDLYNHCREHKLSLWPSVPAIAWGSVIGNTLDRGFGYTALGDHQNNICGIEAVLPDGDIVRTGQWAVESSPSTFACKAGFGPQLEGLFLQSNLGVVTKMGLWIQPQPETTMTVCLELERLEELEQLVDMIAELRREGILQNDPSIFDVFRRISRLGPRHEVYSGSGAIPEERVEKLMREQGWGYWKTWFSLYGKKDMVLSRLGWTQQTVAKKCPTARLTYKLFEGGGAGEQGVDQGGERRVDATSVDAEWQPMNAGVPSLRYAATIDYNTPPGGYGGHMDFSPILPLDGAMALDWYGQVRSISRQHGFDSFLGGHAFSKHLVLVHMIMFDRLNAGQVAKAKELWRALATRARQLGFATYRTHLDWMDYVQDCYDFNHNAQRRFVEHLKDSTDPKGILSPGKSGIWPKKYRHLRAG</sequence>
<dbReference type="Gene3D" id="3.40.462.10">
    <property type="entry name" value="FAD-linked oxidases, C-terminal domain"/>
    <property type="match status" value="1"/>
</dbReference>
<keyword evidence="2" id="KW-0285">Flavoprotein</keyword>
<dbReference type="InterPro" id="IPR036318">
    <property type="entry name" value="FAD-bd_PCMH-like_sf"/>
</dbReference>
<evidence type="ECO:0000256" key="1">
    <source>
        <dbReference type="ARBA" id="ARBA00001974"/>
    </source>
</evidence>
<dbReference type="PANTHER" id="PTHR11748">
    <property type="entry name" value="D-LACTATE DEHYDROGENASE"/>
    <property type="match status" value="1"/>
</dbReference>
<name>A0A2C5YEC1_9HYPO</name>
<dbReference type="GO" id="GO:0004458">
    <property type="term" value="F:D-lactate dehydrogenase (cytochrome) activity"/>
    <property type="evidence" value="ECO:0007669"/>
    <property type="project" value="TreeGrafter"/>
</dbReference>
<feature type="region of interest" description="Disordered" evidence="5">
    <location>
        <begin position="1"/>
        <end position="33"/>
    </location>
</feature>
<dbReference type="GO" id="GO:0071949">
    <property type="term" value="F:FAD binding"/>
    <property type="evidence" value="ECO:0007669"/>
    <property type="project" value="InterPro"/>
</dbReference>
<accession>A0A2C5YEC1</accession>
<keyword evidence="4" id="KW-0560">Oxidoreductase</keyword>
<dbReference type="AlphaFoldDB" id="A0A2C5YEC1"/>
<evidence type="ECO:0000259" key="6">
    <source>
        <dbReference type="PROSITE" id="PS51387"/>
    </source>
</evidence>
<dbReference type="InterPro" id="IPR006094">
    <property type="entry name" value="Oxid_FAD_bind_N"/>
</dbReference>
<dbReference type="Pfam" id="PF01565">
    <property type="entry name" value="FAD_binding_4"/>
    <property type="match status" value="1"/>
</dbReference>
<feature type="compositionally biased region" description="Basic and acidic residues" evidence="5">
    <location>
        <begin position="7"/>
        <end position="19"/>
    </location>
</feature>
<evidence type="ECO:0000256" key="3">
    <source>
        <dbReference type="ARBA" id="ARBA00022827"/>
    </source>
</evidence>
<protein>
    <recommendedName>
        <fullName evidence="6">FAD-binding PCMH-type domain-containing protein</fullName>
    </recommendedName>
</protein>
<dbReference type="Pfam" id="PF02913">
    <property type="entry name" value="FAD-oxidase_C"/>
    <property type="match status" value="1"/>
</dbReference>
<keyword evidence="3" id="KW-0274">FAD</keyword>
<dbReference type="InterPro" id="IPR016170">
    <property type="entry name" value="Cytok_DH_C_sf"/>
</dbReference>
<proteinExistence type="predicted"/>
<dbReference type="InterPro" id="IPR016166">
    <property type="entry name" value="FAD-bd_PCMH"/>
</dbReference>
<dbReference type="SUPFAM" id="SSF56176">
    <property type="entry name" value="FAD-binding/transporter-associated domain-like"/>
    <property type="match status" value="1"/>
</dbReference>
<gene>
    <name evidence="7" type="ORF">CDD81_1189</name>
</gene>
<dbReference type="SUPFAM" id="SSF55103">
    <property type="entry name" value="FAD-linked oxidases, C-terminal domain"/>
    <property type="match status" value="1"/>
</dbReference>
<organism evidence="7 8">
    <name type="scientific">Ophiocordyceps australis</name>
    <dbReference type="NCBI Taxonomy" id="1399860"/>
    <lineage>
        <taxon>Eukaryota</taxon>
        <taxon>Fungi</taxon>
        <taxon>Dikarya</taxon>
        <taxon>Ascomycota</taxon>
        <taxon>Pezizomycotina</taxon>
        <taxon>Sordariomycetes</taxon>
        <taxon>Hypocreomycetidae</taxon>
        <taxon>Hypocreales</taxon>
        <taxon>Ophiocordycipitaceae</taxon>
        <taxon>Ophiocordyceps</taxon>
    </lineage>
</organism>
<dbReference type="InterPro" id="IPR016171">
    <property type="entry name" value="Vanillyl_alc_oxidase_C-sub2"/>
</dbReference>
<dbReference type="STRING" id="1399860.A0A2C5YEC1"/>
<dbReference type="InterPro" id="IPR016164">
    <property type="entry name" value="FAD-linked_Oxase-like_C"/>
</dbReference>
<dbReference type="Gene3D" id="1.10.45.10">
    <property type="entry name" value="Vanillyl-alcohol Oxidase, Chain A, domain 4"/>
    <property type="match status" value="1"/>
</dbReference>
<keyword evidence="8" id="KW-1185">Reference proteome</keyword>
<dbReference type="GO" id="GO:1903457">
    <property type="term" value="P:lactate catabolic process"/>
    <property type="evidence" value="ECO:0007669"/>
    <property type="project" value="TreeGrafter"/>
</dbReference>
<evidence type="ECO:0000313" key="8">
    <source>
        <dbReference type="Proteomes" id="UP000226192"/>
    </source>
</evidence>
<dbReference type="Gene3D" id="3.30.465.10">
    <property type="match status" value="1"/>
</dbReference>
<dbReference type="PROSITE" id="PS51387">
    <property type="entry name" value="FAD_PCMH"/>
    <property type="match status" value="1"/>
</dbReference>